<name>A0A9P9A106_9PEZI</name>
<evidence type="ECO:0000313" key="11">
    <source>
        <dbReference type="EMBL" id="KAH6657604.1"/>
    </source>
</evidence>
<keyword evidence="12" id="KW-1185">Reference proteome</keyword>
<evidence type="ECO:0000256" key="3">
    <source>
        <dbReference type="ARBA" id="ARBA00022617"/>
    </source>
</evidence>
<feature type="non-terminal residue" evidence="11">
    <location>
        <position position="1"/>
    </location>
</feature>
<dbReference type="AlphaFoldDB" id="A0A9P9A106"/>
<dbReference type="PROSITE" id="PS00822">
    <property type="entry name" value="CYTO_HEME_LYASE_2"/>
    <property type="match status" value="1"/>
</dbReference>
<evidence type="ECO:0000256" key="1">
    <source>
        <dbReference type="ARBA" id="ARBA00004273"/>
    </source>
</evidence>
<dbReference type="EC" id="4.4.1.17" evidence="10"/>
<evidence type="ECO:0000256" key="5">
    <source>
        <dbReference type="ARBA" id="ARBA00022792"/>
    </source>
</evidence>
<evidence type="ECO:0000256" key="4">
    <source>
        <dbReference type="ARBA" id="ARBA00022723"/>
    </source>
</evidence>
<reference evidence="11" key="1">
    <citation type="journal article" date="2021" name="Nat. Commun.">
        <title>Genetic determinants of endophytism in the Arabidopsis root mycobiome.</title>
        <authorList>
            <person name="Mesny F."/>
            <person name="Miyauchi S."/>
            <person name="Thiergart T."/>
            <person name="Pickel B."/>
            <person name="Atanasova L."/>
            <person name="Karlsson M."/>
            <person name="Huettel B."/>
            <person name="Barry K.W."/>
            <person name="Haridas S."/>
            <person name="Chen C."/>
            <person name="Bauer D."/>
            <person name="Andreopoulos W."/>
            <person name="Pangilinan J."/>
            <person name="LaButti K."/>
            <person name="Riley R."/>
            <person name="Lipzen A."/>
            <person name="Clum A."/>
            <person name="Drula E."/>
            <person name="Henrissat B."/>
            <person name="Kohler A."/>
            <person name="Grigoriev I.V."/>
            <person name="Martin F.M."/>
            <person name="Hacquard S."/>
        </authorList>
    </citation>
    <scope>NUCLEOTIDE SEQUENCE</scope>
    <source>
        <strain evidence="11">MPI-SDFR-AT-0073</strain>
    </source>
</reference>
<comment type="similarity">
    <text evidence="2 10">Belongs to the cytochrome c-type heme lyase family.</text>
</comment>
<evidence type="ECO:0000256" key="8">
    <source>
        <dbReference type="ARBA" id="ARBA00023136"/>
    </source>
</evidence>
<evidence type="ECO:0000313" key="12">
    <source>
        <dbReference type="Proteomes" id="UP000758603"/>
    </source>
</evidence>
<dbReference type="PANTHER" id="PTHR12743">
    <property type="entry name" value="CYTOCHROME C1 HEME LYASE"/>
    <property type="match status" value="1"/>
</dbReference>
<dbReference type="GO" id="GO:0046872">
    <property type="term" value="F:metal ion binding"/>
    <property type="evidence" value="ECO:0007669"/>
    <property type="project" value="UniProtKB-KW"/>
</dbReference>
<organism evidence="11 12">
    <name type="scientific">Truncatella angustata</name>
    <dbReference type="NCBI Taxonomy" id="152316"/>
    <lineage>
        <taxon>Eukaryota</taxon>
        <taxon>Fungi</taxon>
        <taxon>Dikarya</taxon>
        <taxon>Ascomycota</taxon>
        <taxon>Pezizomycotina</taxon>
        <taxon>Sordariomycetes</taxon>
        <taxon>Xylariomycetidae</taxon>
        <taxon>Amphisphaeriales</taxon>
        <taxon>Sporocadaceae</taxon>
        <taxon>Truncatella</taxon>
    </lineage>
</organism>
<keyword evidence="9 10" id="KW-0456">Lyase</keyword>
<sequence length="156" mass="18072">PPANKEQETGADEKTGNWIYPSEKMFFDAMKRKGHDPQAPDMRTIVPIHNAVNERAWAEIKEWEQPLYFLSCDGPRLSSFSGLSSKMSPKAKINTWLGYQAPFDRHDWIVDRCGQEIEYIIDFYAGRPRGDGKPSFYLDVRPKLNTWEGVKMRAFK</sequence>
<evidence type="ECO:0000256" key="6">
    <source>
        <dbReference type="ARBA" id="ARBA00023004"/>
    </source>
</evidence>
<evidence type="ECO:0000256" key="10">
    <source>
        <dbReference type="RuleBase" id="RU363130"/>
    </source>
</evidence>
<evidence type="ECO:0000256" key="9">
    <source>
        <dbReference type="ARBA" id="ARBA00023239"/>
    </source>
</evidence>
<dbReference type="RefSeq" id="XP_045961838.1">
    <property type="nucleotide sequence ID" value="XM_046097027.1"/>
</dbReference>
<dbReference type="Pfam" id="PF01265">
    <property type="entry name" value="Cyto_heme_lyase"/>
    <property type="match status" value="2"/>
</dbReference>
<dbReference type="OrthoDB" id="4243at2759"/>
<dbReference type="PANTHER" id="PTHR12743:SF0">
    <property type="entry name" value="HOLOCYTOCHROME C-TYPE SYNTHASE"/>
    <property type="match status" value="1"/>
</dbReference>
<comment type="catalytic activity">
    <reaction evidence="10">
        <text>holo-[cytochrome c] = apo-[cytochrome c] + heme b</text>
        <dbReference type="Rhea" id="RHEA:22648"/>
        <dbReference type="Rhea" id="RHEA-COMP:10725"/>
        <dbReference type="Rhea" id="RHEA-COMP:10726"/>
        <dbReference type="ChEBI" id="CHEBI:29950"/>
        <dbReference type="ChEBI" id="CHEBI:60344"/>
        <dbReference type="ChEBI" id="CHEBI:83739"/>
        <dbReference type="EC" id="4.4.1.17"/>
    </reaction>
</comment>
<dbReference type="InterPro" id="IPR000511">
    <property type="entry name" value="Holocyt_c/c1_synthase"/>
</dbReference>
<dbReference type="GeneID" id="70125919"/>
<keyword evidence="3 10" id="KW-0349">Heme</keyword>
<dbReference type="EMBL" id="JAGPXC010000002">
    <property type="protein sequence ID" value="KAH6657604.1"/>
    <property type="molecule type" value="Genomic_DNA"/>
</dbReference>
<comment type="caution">
    <text evidence="11">The sequence shown here is derived from an EMBL/GenBank/DDBJ whole genome shotgun (WGS) entry which is preliminary data.</text>
</comment>
<gene>
    <name evidence="11" type="ORF">BKA67DRAFT_495605</name>
</gene>
<evidence type="ECO:0000256" key="2">
    <source>
        <dbReference type="ARBA" id="ARBA00007255"/>
    </source>
</evidence>
<dbReference type="GO" id="GO:0005743">
    <property type="term" value="C:mitochondrial inner membrane"/>
    <property type="evidence" value="ECO:0007669"/>
    <property type="project" value="UniProtKB-SubCell"/>
</dbReference>
<comment type="function">
    <text evidence="10">Lyase that catalyzes the covalent linking of the heme group to the cytochrome C apoprotein to produce the mature functional cytochrome.</text>
</comment>
<protein>
    <recommendedName>
        <fullName evidence="10">Holocytochrome c-type synthase</fullName>
        <ecNumber evidence="10">4.4.1.17</ecNumber>
    </recommendedName>
</protein>
<dbReference type="Proteomes" id="UP000758603">
    <property type="component" value="Unassembled WGS sequence"/>
</dbReference>
<keyword evidence="8 10" id="KW-0472">Membrane</keyword>
<feature type="non-terminal residue" evidence="11">
    <location>
        <position position="156"/>
    </location>
</feature>
<accession>A0A9P9A106</accession>
<dbReference type="GO" id="GO:0004408">
    <property type="term" value="F:holocytochrome-c synthase activity"/>
    <property type="evidence" value="ECO:0007669"/>
    <property type="project" value="UniProtKB-EC"/>
</dbReference>
<keyword evidence="6 10" id="KW-0408">Iron</keyword>
<evidence type="ECO:0000256" key="7">
    <source>
        <dbReference type="ARBA" id="ARBA00023128"/>
    </source>
</evidence>
<keyword evidence="5 10" id="KW-0999">Mitochondrion inner membrane</keyword>
<comment type="subcellular location">
    <subcellularLocation>
        <location evidence="1 10">Mitochondrion inner membrane</location>
    </subcellularLocation>
</comment>
<keyword evidence="4 10" id="KW-0479">Metal-binding</keyword>
<proteinExistence type="inferred from homology"/>
<keyword evidence="7 10" id="KW-0496">Mitochondrion</keyword>